<dbReference type="NCBIfam" id="TIGR00042">
    <property type="entry name" value="RdgB/HAM1 family non-canonical purine NTP pyrophosphatase"/>
    <property type="match status" value="1"/>
</dbReference>
<evidence type="ECO:0000256" key="7">
    <source>
        <dbReference type="ARBA" id="ARBA00022842"/>
    </source>
</evidence>
<keyword evidence="8" id="KW-0546">Nucleotide metabolism</keyword>
<dbReference type="Gene3D" id="3.90.950.10">
    <property type="match status" value="1"/>
</dbReference>
<dbReference type="InterPro" id="IPR002637">
    <property type="entry name" value="RdgB/HAM1"/>
</dbReference>
<dbReference type="GO" id="GO:0000166">
    <property type="term" value="F:nucleotide binding"/>
    <property type="evidence" value="ECO:0007669"/>
    <property type="project" value="UniProtKB-KW"/>
</dbReference>
<evidence type="ECO:0000256" key="11">
    <source>
        <dbReference type="ARBA" id="ARBA00066468"/>
    </source>
</evidence>
<dbReference type="GO" id="GO:0036222">
    <property type="term" value="F:XTP diphosphatase activity"/>
    <property type="evidence" value="ECO:0007669"/>
    <property type="project" value="UniProtKB-ARBA"/>
</dbReference>
<dbReference type="AlphaFoldDB" id="A0A381RAT2"/>
<dbReference type="InterPro" id="IPR029001">
    <property type="entry name" value="ITPase-like_fam"/>
</dbReference>
<evidence type="ECO:0000256" key="8">
    <source>
        <dbReference type="ARBA" id="ARBA00023080"/>
    </source>
</evidence>
<evidence type="ECO:0000256" key="12">
    <source>
        <dbReference type="ARBA" id="ARBA00071289"/>
    </source>
</evidence>
<sequence>MKKELYTMKKLILATSNPGKIKELQEMLDGHYSVISQTDMAIEEVPENGLSFVENALIKARNASQKSGLAAIADDSGIVVNALNGEPGIYSARYAGEGATDSENVTKLLSEMKNLSGEDRKASFWCAIVLVRYPDDPTPLIIQSSWEGVIALEVRGKNGFGYDPVFYLSELRCT</sequence>
<evidence type="ECO:0000256" key="3">
    <source>
        <dbReference type="ARBA" id="ARBA00011738"/>
    </source>
</evidence>
<dbReference type="HAMAP" id="MF_01405">
    <property type="entry name" value="Non_canon_purine_NTPase"/>
    <property type="match status" value="1"/>
</dbReference>
<comment type="cofactor">
    <cofactor evidence="1">
        <name>Mg(2+)</name>
        <dbReference type="ChEBI" id="CHEBI:18420"/>
    </cofactor>
</comment>
<evidence type="ECO:0000313" key="17">
    <source>
        <dbReference type="EMBL" id="SUZ88822.1"/>
    </source>
</evidence>
<keyword evidence="4" id="KW-0479">Metal-binding</keyword>
<evidence type="ECO:0000256" key="9">
    <source>
        <dbReference type="ARBA" id="ARBA00051875"/>
    </source>
</evidence>
<feature type="non-terminal residue" evidence="17">
    <location>
        <position position="174"/>
    </location>
</feature>
<dbReference type="Pfam" id="PF01725">
    <property type="entry name" value="Ham1p_like"/>
    <property type="match status" value="1"/>
</dbReference>
<proteinExistence type="inferred from homology"/>
<accession>A0A381RAT2</accession>
<comment type="subunit">
    <text evidence="3">Homodimer.</text>
</comment>
<dbReference type="EMBL" id="UINC01001790">
    <property type="protein sequence ID" value="SUZ88822.1"/>
    <property type="molecule type" value="Genomic_DNA"/>
</dbReference>
<gene>
    <name evidence="17" type="ORF">METZ01_LOCUS41676</name>
</gene>
<evidence type="ECO:0000256" key="1">
    <source>
        <dbReference type="ARBA" id="ARBA00001946"/>
    </source>
</evidence>
<evidence type="ECO:0000256" key="15">
    <source>
        <dbReference type="ARBA" id="ARBA00083186"/>
    </source>
</evidence>
<evidence type="ECO:0000256" key="4">
    <source>
        <dbReference type="ARBA" id="ARBA00022723"/>
    </source>
</evidence>
<comment type="catalytic activity">
    <reaction evidence="10">
        <text>XTP + H2O = XMP + diphosphate + H(+)</text>
        <dbReference type="Rhea" id="RHEA:28610"/>
        <dbReference type="ChEBI" id="CHEBI:15377"/>
        <dbReference type="ChEBI" id="CHEBI:15378"/>
        <dbReference type="ChEBI" id="CHEBI:33019"/>
        <dbReference type="ChEBI" id="CHEBI:57464"/>
        <dbReference type="ChEBI" id="CHEBI:61314"/>
        <dbReference type="EC" id="3.6.1.66"/>
    </reaction>
</comment>
<comment type="similarity">
    <text evidence="2">Belongs to the HAM1 NTPase family.</text>
</comment>
<evidence type="ECO:0000256" key="16">
    <source>
        <dbReference type="ARBA" id="ARBA00083635"/>
    </source>
</evidence>
<dbReference type="SUPFAM" id="SSF52972">
    <property type="entry name" value="ITPase-like"/>
    <property type="match status" value="1"/>
</dbReference>
<evidence type="ECO:0000256" key="6">
    <source>
        <dbReference type="ARBA" id="ARBA00022801"/>
    </source>
</evidence>
<dbReference type="GO" id="GO:0035870">
    <property type="term" value="F:dITP diphosphatase activity"/>
    <property type="evidence" value="ECO:0007669"/>
    <property type="project" value="UniProtKB-ARBA"/>
</dbReference>
<organism evidence="17">
    <name type="scientific">marine metagenome</name>
    <dbReference type="NCBI Taxonomy" id="408172"/>
    <lineage>
        <taxon>unclassified sequences</taxon>
        <taxon>metagenomes</taxon>
        <taxon>ecological metagenomes</taxon>
    </lineage>
</organism>
<reference evidence="17" key="1">
    <citation type="submission" date="2018-05" db="EMBL/GenBank/DDBJ databases">
        <authorList>
            <person name="Lanie J.A."/>
            <person name="Ng W.-L."/>
            <person name="Kazmierczak K.M."/>
            <person name="Andrzejewski T.M."/>
            <person name="Davidsen T.M."/>
            <person name="Wayne K.J."/>
            <person name="Tettelin H."/>
            <person name="Glass J.I."/>
            <person name="Rusch D."/>
            <person name="Podicherti R."/>
            <person name="Tsui H.-C.T."/>
            <person name="Winkler M.E."/>
        </authorList>
    </citation>
    <scope>NUCLEOTIDE SEQUENCE</scope>
</reference>
<dbReference type="GO" id="GO:0005829">
    <property type="term" value="C:cytosol"/>
    <property type="evidence" value="ECO:0007669"/>
    <property type="project" value="TreeGrafter"/>
</dbReference>
<dbReference type="EC" id="3.6.1.66" evidence="11"/>
<evidence type="ECO:0000256" key="14">
    <source>
        <dbReference type="ARBA" id="ARBA00078805"/>
    </source>
</evidence>
<dbReference type="GO" id="GO:0046872">
    <property type="term" value="F:metal ion binding"/>
    <property type="evidence" value="ECO:0007669"/>
    <property type="project" value="UniProtKB-KW"/>
</dbReference>
<dbReference type="PANTHER" id="PTHR11067:SF9">
    <property type="entry name" value="INOSINE TRIPHOSPHATE PYROPHOSPHATASE"/>
    <property type="match status" value="1"/>
</dbReference>
<evidence type="ECO:0000256" key="13">
    <source>
        <dbReference type="ARBA" id="ARBA00075987"/>
    </source>
</evidence>
<evidence type="ECO:0000256" key="10">
    <source>
        <dbReference type="ARBA" id="ARBA00052017"/>
    </source>
</evidence>
<dbReference type="GO" id="GO:0009146">
    <property type="term" value="P:purine nucleoside triphosphate catabolic process"/>
    <property type="evidence" value="ECO:0007669"/>
    <property type="project" value="UniProtKB-ARBA"/>
</dbReference>
<dbReference type="InterPro" id="IPR020922">
    <property type="entry name" value="dITP/XTP_pyrophosphatase"/>
</dbReference>
<dbReference type="GO" id="GO:0009117">
    <property type="term" value="P:nucleotide metabolic process"/>
    <property type="evidence" value="ECO:0007669"/>
    <property type="project" value="UniProtKB-KW"/>
</dbReference>
<evidence type="ECO:0000256" key="2">
    <source>
        <dbReference type="ARBA" id="ARBA00008023"/>
    </source>
</evidence>
<dbReference type="PANTHER" id="PTHR11067">
    <property type="entry name" value="INOSINE TRIPHOSPHATE PYROPHOSPHATASE/HAM1 PROTEIN"/>
    <property type="match status" value="1"/>
</dbReference>
<name>A0A381RAT2_9ZZZZ</name>
<keyword evidence="7" id="KW-0460">Magnesium</keyword>
<dbReference type="FunFam" id="3.90.950.10:FF:000001">
    <property type="entry name" value="dITP/XTP pyrophosphatase"/>
    <property type="match status" value="1"/>
</dbReference>
<keyword evidence="5" id="KW-0547">Nucleotide-binding</keyword>
<evidence type="ECO:0000256" key="5">
    <source>
        <dbReference type="ARBA" id="ARBA00022741"/>
    </source>
</evidence>
<comment type="catalytic activity">
    <reaction evidence="9">
        <text>dITP + H2O = dIMP + diphosphate + H(+)</text>
        <dbReference type="Rhea" id="RHEA:28342"/>
        <dbReference type="ChEBI" id="CHEBI:15377"/>
        <dbReference type="ChEBI" id="CHEBI:15378"/>
        <dbReference type="ChEBI" id="CHEBI:33019"/>
        <dbReference type="ChEBI" id="CHEBI:61194"/>
        <dbReference type="ChEBI" id="CHEBI:61382"/>
        <dbReference type="EC" id="3.6.1.66"/>
    </reaction>
</comment>
<dbReference type="CDD" id="cd00515">
    <property type="entry name" value="HAM1"/>
    <property type="match status" value="1"/>
</dbReference>
<dbReference type="GO" id="GO:0036220">
    <property type="term" value="F:ITP diphosphatase activity"/>
    <property type="evidence" value="ECO:0007669"/>
    <property type="project" value="UniProtKB-EC"/>
</dbReference>
<keyword evidence="6" id="KW-0378">Hydrolase</keyword>
<dbReference type="GO" id="GO:0017111">
    <property type="term" value="F:ribonucleoside triphosphate phosphatase activity"/>
    <property type="evidence" value="ECO:0007669"/>
    <property type="project" value="InterPro"/>
</dbReference>
<protein>
    <recommendedName>
        <fullName evidence="12">dITP/XTP pyrophosphatase</fullName>
        <ecNumber evidence="11">3.6.1.66</ecNumber>
    </recommendedName>
    <alternativeName>
        <fullName evidence="13">Non-canonical purine NTP pyrophosphatase</fullName>
    </alternativeName>
    <alternativeName>
        <fullName evidence="14">Non-standard purine NTP pyrophosphatase</fullName>
    </alternativeName>
    <alternativeName>
        <fullName evidence="16">Nucleoside-triphosphate diphosphatase</fullName>
    </alternativeName>
    <alternativeName>
        <fullName evidence="15">Nucleoside-triphosphate pyrophosphatase</fullName>
    </alternativeName>
</protein>